<proteinExistence type="predicted"/>
<dbReference type="GeneID" id="67486423"/>
<evidence type="ECO:0000313" key="3">
    <source>
        <dbReference type="Proteomes" id="UP000295021"/>
    </source>
</evidence>
<sequence length="229" mass="25415">MDFARIEPWADDVIASSFENWPKELRVHALAEPLDAIPISAGDMRAVLSQNAQYRRFLNISQPVSLPSRGFGKKMEGDAFPKIGPVSWKEISAFISVPLAAIDELMPVMLRGVTDRMAFILHAFVCRQVSTKLHVFPFVDLSKAFEVRFHIEDGEPVHAKWMNRSDRYVPPPGSGEKLSNFAANIAERVGIGYALLDLLLIKGADGEAIKVVEVNPILERSASGRLFLS</sequence>
<gene>
    <name evidence="2" type="ORF">EV131_107384</name>
    <name evidence="1" type="ORF">HFO74_22145</name>
</gene>
<organism evidence="1 4">
    <name type="scientific">Rhizobium laguerreae</name>
    <dbReference type="NCBI Taxonomy" id="1076926"/>
    <lineage>
        <taxon>Bacteria</taxon>
        <taxon>Pseudomonadati</taxon>
        <taxon>Pseudomonadota</taxon>
        <taxon>Alphaproteobacteria</taxon>
        <taxon>Hyphomicrobiales</taxon>
        <taxon>Rhizobiaceae</taxon>
        <taxon>Rhizobium/Agrobacterium group</taxon>
        <taxon>Rhizobium</taxon>
    </lineage>
</organism>
<evidence type="ECO:0000313" key="4">
    <source>
        <dbReference type="Proteomes" id="UP000758022"/>
    </source>
</evidence>
<reference evidence="1" key="2">
    <citation type="submission" date="2020-04" db="EMBL/GenBank/DDBJ databases">
        <title>Global-level population genomics supports evidence of horizontal gene transfer on evolution of Rhizobia in Lentils.</title>
        <authorList>
            <person name="Gai Y."/>
            <person name="Cook D."/>
            <person name="Riely B."/>
        </authorList>
    </citation>
    <scope>NUCLEOTIDE SEQUENCE</scope>
    <source>
        <strain evidence="1">TLR9</strain>
    </source>
</reference>
<dbReference type="RefSeq" id="WP_131661147.1">
    <property type="nucleotide sequence ID" value="NZ_JAAXQQ010000007.1"/>
</dbReference>
<accession>A0AAJ3A1U2</accession>
<dbReference type="EMBL" id="SMBI01000007">
    <property type="protein sequence ID" value="TCU23635.1"/>
    <property type="molecule type" value="Genomic_DNA"/>
</dbReference>
<dbReference type="EMBL" id="JAAXQQ010000007">
    <property type="protein sequence ID" value="MBY3066092.1"/>
    <property type="molecule type" value="Genomic_DNA"/>
</dbReference>
<name>A0AAJ3A1U2_9HYPH</name>
<comment type="caution">
    <text evidence="1">The sequence shown here is derived from an EMBL/GenBank/DDBJ whole genome shotgun (WGS) entry which is preliminary data.</text>
</comment>
<evidence type="ECO:0000313" key="2">
    <source>
        <dbReference type="EMBL" id="TCU23635.1"/>
    </source>
</evidence>
<dbReference type="AlphaFoldDB" id="A0AAJ3A1U2"/>
<evidence type="ECO:0000313" key="1">
    <source>
        <dbReference type="EMBL" id="MBY3066092.1"/>
    </source>
</evidence>
<reference evidence="2 3" key="1">
    <citation type="submission" date="2019-03" db="EMBL/GenBank/DDBJ databases">
        <title>Genomic Encyclopedia of Type Strains, Phase IV (KMG-V): Genome sequencing to study the core and pangenomes of soil and plant-associated prokaryotes.</title>
        <authorList>
            <person name="Whitman W."/>
        </authorList>
    </citation>
    <scope>NUCLEOTIDE SEQUENCE [LARGE SCALE GENOMIC DNA]</scope>
    <source>
        <strain evidence="2 3">FB403</strain>
    </source>
</reference>
<dbReference type="Proteomes" id="UP000295021">
    <property type="component" value="Unassembled WGS sequence"/>
</dbReference>
<protein>
    <submittedName>
        <fullName evidence="1">Uncharacterized protein</fullName>
    </submittedName>
</protein>
<dbReference type="Proteomes" id="UP000758022">
    <property type="component" value="Unassembled WGS sequence"/>
</dbReference>